<reference evidence="2 3" key="1">
    <citation type="journal article" date="2019" name="Int. J. Syst. Evol. Microbiol.">
        <title>The Global Catalogue of Microorganisms (GCM) 10K type strain sequencing project: providing services to taxonomists for standard genome sequencing and annotation.</title>
        <authorList>
            <consortium name="The Broad Institute Genomics Platform"/>
            <consortium name="The Broad Institute Genome Sequencing Center for Infectious Disease"/>
            <person name="Wu L."/>
            <person name="Ma J."/>
        </authorList>
    </citation>
    <scope>NUCLEOTIDE SEQUENCE [LARGE SCALE GENOMIC DNA]</scope>
    <source>
        <strain evidence="2 3">JCM 30072</strain>
    </source>
</reference>
<dbReference type="Proteomes" id="UP001596445">
    <property type="component" value="Unassembled WGS sequence"/>
</dbReference>
<dbReference type="PANTHER" id="PTHR34512:SF30">
    <property type="entry name" value="OUTER MEMBRANE PROTEIN ASSEMBLY FACTOR BAMB"/>
    <property type="match status" value="1"/>
</dbReference>
<dbReference type="AlphaFoldDB" id="A0ABD5W2P0"/>
<dbReference type="EMBL" id="JBHSZI010000001">
    <property type="protein sequence ID" value="MFC7058217.1"/>
    <property type="molecule type" value="Genomic_DNA"/>
</dbReference>
<dbReference type="InterPro" id="IPR011047">
    <property type="entry name" value="Quinoprotein_ADH-like_sf"/>
</dbReference>
<comment type="caution">
    <text evidence="2">The sequence shown here is derived from an EMBL/GenBank/DDBJ whole genome shotgun (WGS) entry which is preliminary data.</text>
</comment>
<keyword evidence="3" id="KW-1185">Reference proteome</keyword>
<organism evidence="2 3">
    <name type="scientific">Halovenus salina</name>
    <dbReference type="NCBI Taxonomy" id="1510225"/>
    <lineage>
        <taxon>Archaea</taxon>
        <taxon>Methanobacteriati</taxon>
        <taxon>Methanobacteriota</taxon>
        <taxon>Stenosarchaea group</taxon>
        <taxon>Halobacteria</taxon>
        <taxon>Halobacteriales</taxon>
        <taxon>Haloarculaceae</taxon>
        <taxon>Halovenus</taxon>
    </lineage>
</organism>
<dbReference type="InterPro" id="IPR018391">
    <property type="entry name" value="PQQ_b-propeller_rpt"/>
</dbReference>
<dbReference type="Gene3D" id="2.40.128.630">
    <property type="match status" value="2"/>
</dbReference>
<dbReference type="InterPro" id="IPR002372">
    <property type="entry name" value="PQQ_rpt_dom"/>
</dbReference>
<name>A0ABD5W2P0_9EURY</name>
<feature type="domain" description="Pyrrolo-quinoline quinone repeat" evidence="1">
    <location>
        <begin position="265"/>
        <end position="367"/>
    </location>
</feature>
<feature type="domain" description="Pyrrolo-quinoline quinone repeat" evidence="1">
    <location>
        <begin position="37"/>
        <end position="113"/>
    </location>
</feature>
<gene>
    <name evidence="2" type="ORF">ACFQQG_08560</name>
</gene>
<evidence type="ECO:0000313" key="2">
    <source>
        <dbReference type="EMBL" id="MFC7058217.1"/>
    </source>
</evidence>
<dbReference type="PANTHER" id="PTHR34512">
    <property type="entry name" value="CELL SURFACE PROTEIN"/>
    <property type="match status" value="1"/>
</dbReference>
<evidence type="ECO:0000313" key="3">
    <source>
        <dbReference type="Proteomes" id="UP001596445"/>
    </source>
</evidence>
<dbReference type="GeneID" id="76630188"/>
<dbReference type="Pfam" id="PF20067">
    <property type="entry name" value="SSL_N"/>
    <property type="match status" value="1"/>
</dbReference>
<dbReference type="Pfam" id="PF13360">
    <property type="entry name" value="PQQ_2"/>
    <property type="match status" value="2"/>
</dbReference>
<dbReference type="SUPFAM" id="SSF50998">
    <property type="entry name" value="Quinoprotein alcohol dehydrogenase-like"/>
    <property type="match status" value="2"/>
</dbReference>
<dbReference type="Gene3D" id="2.40.10.480">
    <property type="match status" value="1"/>
</dbReference>
<evidence type="ECO:0000259" key="1">
    <source>
        <dbReference type="Pfam" id="PF13360"/>
    </source>
</evidence>
<dbReference type="PROSITE" id="PS51257">
    <property type="entry name" value="PROKAR_LIPOPROTEIN"/>
    <property type="match status" value="1"/>
</dbReference>
<proteinExistence type="predicted"/>
<dbReference type="RefSeq" id="WP_267164020.1">
    <property type="nucleotide sequence ID" value="NZ_CP112972.1"/>
</dbReference>
<dbReference type="SMART" id="SM00564">
    <property type="entry name" value="PQQ"/>
    <property type="match status" value="7"/>
</dbReference>
<sequence>MPSYTRRQAVAGIAAAGIAGCLTRPTGLDSLDELHGEWPVAGGTVAQSRAVSGGPDDPKEVWTTELSDVRGAGTPAVVDGQVYVPADAVSDRARNRYRLYALSGENGSERWQVPLRASPNGSPAITAGRILVSGKRETERGRLVAFSEPYGDEEWLYDIEARVTAPPTFDGTTVYLPDWSGTVHALSVVDGSVTWSRQVSTDGEGRTFPEAAAVGDGRLYLGSSSGRTGVIAVDAESGETAWARSTPRVTASPVVYDGLIVVQTDTVVRAFDTAGEELWAVNLLDQNPWRPAPAVDDSRIYVSRGTTTHALTRDGKQDWTYERNTEAKHPPTVAGDAVLVSEDSAVTALDRTDGTRLWRADTDGRGEVITVGNALLLTDSSAVTALGA</sequence>
<protein>
    <submittedName>
        <fullName evidence="2">PQQ-binding-like beta-propeller repeat protein</fullName>
    </submittedName>
</protein>
<accession>A0ABD5W2P0</accession>